<evidence type="ECO:0000313" key="4">
    <source>
        <dbReference type="Proteomes" id="UP000242474"/>
    </source>
</evidence>
<evidence type="ECO:0000313" key="3">
    <source>
        <dbReference type="EMBL" id="PIA14026.1"/>
    </source>
</evidence>
<sequence length="196" mass="21748">MNFFFLILAFLAFSAFGFAESNDSNKSDIENFLIPAALASIGGLAACFYLTLFKPDSISLEHGSSEDDFKNAGYAISLPSPAPSASSASPPIVSLENLNLFWCGFAFFVAFVAFYCMVAFLVRKDCIRRIIAANYQPPATVDNSRTIRHLQAAVALLKKQLTMQQNQVELLCRKSSTFIDEINVLKQKKNYSYPLR</sequence>
<keyword evidence="2" id="KW-0732">Signal</keyword>
<proteinExistence type="predicted"/>
<keyword evidence="1" id="KW-1133">Transmembrane helix</keyword>
<dbReference type="EMBL" id="KZ303523">
    <property type="protein sequence ID" value="PIA14026.1"/>
    <property type="molecule type" value="Genomic_DNA"/>
</dbReference>
<reference evidence="3 4" key="1">
    <citation type="journal article" date="2015" name="Genome Biol. Evol.">
        <title>Phylogenomic analyses indicate that early fungi evolved digesting cell walls of algal ancestors of land plants.</title>
        <authorList>
            <person name="Chang Y."/>
            <person name="Wang S."/>
            <person name="Sekimoto S."/>
            <person name="Aerts A.L."/>
            <person name="Choi C."/>
            <person name="Clum A."/>
            <person name="LaButti K.M."/>
            <person name="Lindquist E.A."/>
            <person name="Yee Ngan C."/>
            <person name="Ohm R.A."/>
            <person name="Salamov A.A."/>
            <person name="Grigoriev I.V."/>
            <person name="Spatafora J.W."/>
            <person name="Berbee M.L."/>
        </authorList>
    </citation>
    <scope>NUCLEOTIDE SEQUENCE [LARGE SCALE GENOMIC DNA]</scope>
    <source>
        <strain evidence="3 4">NRRL 1564</strain>
    </source>
</reference>
<dbReference type="AlphaFoldDB" id="A0A2G5B4U6"/>
<feature type="signal peptide" evidence="2">
    <location>
        <begin position="1"/>
        <end position="19"/>
    </location>
</feature>
<evidence type="ECO:0000256" key="2">
    <source>
        <dbReference type="SAM" id="SignalP"/>
    </source>
</evidence>
<evidence type="ECO:0000256" key="1">
    <source>
        <dbReference type="SAM" id="Phobius"/>
    </source>
</evidence>
<dbReference type="Proteomes" id="UP000242474">
    <property type="component" value="Unassembled WGS sequence"/>
</dbReference>
<feature type="transmembrane region" description="Helical" evidence="1">
    <location>
        <begin position="33"/>
        <end position="52"/>
    </location>
</feature>
<protein>
    <submittedName>
        <fullName evidence="3">Uncharacterized protein</fullName>
    </submittedName>
</protein>
<feature type="chain" id="PRO_5013686956" evidence="2">
    <location>
        <begin position="20"/>
        <end position="196"/>
    </location>
</feature>
<accession>A0A2G5B4U6</accession>
<keyword evidence="4" id="KW-1185">Reference proteome</keyword>
<feature type="transmembrane region" description="Helical" evidence="1">
    <location>
        <begin position="99"/>
        <end position="122"/>
    </location>
</feature>
<gene>
    <name evidence="3" type="ORF">COEREDRAFT_89098</name>
</gene>
<name>A0A2G5B4U6_COERN</name>
<organism evidence="3 4">
    <name type="scientific">Coemansia reversa (strain ATCC 12441 / NRRL 1564)</name>
    <dbReference type="NCBI Taxonomy" id="763665"/>
    <lineage>
        <taxon>Eukaryota</taxon>
        <taxon>Fungi</taxon>
        <taxon>Fungi incertae sedis</taxon>
        <taxon>Zoopagomycota</taxon>
        <taxon>Kickxellomycotina</taxon>
        <taxon>Kickxellomycetes</taxon>
        <taxon>Kickxellales</taxon>
        <taxon>Kickxellaceae</taxon>
        <taxon>Coemansia</taxon>
    </lineage>
</organism>
<keyword evidence="1" id="KW-0812">Transmembrane</keyword>
<keyword evidence="1" id="KW-0472">Membrane</keyword>